<evidence type="ECO:0000313" key="2">
    <source>
        <dbReference type="EMBL" id="QOV44577.1"/>
    </source>
</evidence>
<proteinExistence type="predicted"/>
<keyword evidence="1" id="KW-1133">Transmembrane helix</keyword>
<keyword evidence="1" id="KW-0472">Membrane</keyword>
<evidence type="ECO:0000313" key="3">
    <source>
        <dbReference type="Proteomes" id="UP000594008"/>
    </source>
</evidence>
<feature type="transmembrane region" description="Helical" evidence="1">
    <location>
        <begin position="32"/>
        <end position="54"/>
    </location>
</feature>
<gene>
    <name evidence="2" type="ORF">IPT68_00560</name>
</gene>
<keyword evidence="3" id="KW-1185">Reference proteome</keyword>
<protein>
    <submittedName>
        <fullName evidence="2">Uncharacterized protein</fullName>
    </submittedName>
</protein>
<dbReference type="RefSeq" id="WP_189697685.1">
    <property type="nucleotide sequence ID" value="NZ_BMTA01000005.1"/>
</dbReference>
<dbReference type="KEGG" id="schf:IPT68_00560"/>
<accession>A0A7M2T785</accession>
<organism evidence="2 3">
    <name type="scientific">Streptomyces chromofuscus</name>
    <dbReference type="NCBI Taxonomy" id="42881"/>
    <lineage>
        <taxon>Bacteria</taxon>
        <taxon>Bacillati</taxon>
        <taxon>Actinomycetota</taxon>
        <taxon>Actinomycetes</taxon>
        <taxon>Kitasatosporales</taxon>
        <taxon>Streptomycetaceae</taxon>
        <taxon>Streptomyces</taxon>
    </lineage>
</organism>
<evidence type="ECO:0000256" key="1">
    <source>
        <dbReference type="SAM" id="Phobius"/>
    </source>
</evidence>
<name>A0A7M2T785_STRCW</name>
<dbReference type="AlphaFoldDB" id="A0A7M2T785"/>
<sequence>MAGGLLQATSLPVIVAATTIGLKLDAIRPANAAALVAAGPLSVIVFPLTALPLLNRSRESARPGPEEPR</sequence>
<keyword evidence="1" id="KW-0812">Transmembrane</keyword>
<dbReference type="EMBL" id="CP063374">
    <property type="protein sequence ID" value="QOV44577.1"/>
    <property type="molecule type" value="Genomic_DNA"/>
</dbReference>
<reference evidence="2 3" key="1">
    <citation type="submission" date="2020-10" db="EMBL/GenBank/DDBJ databases">
        <title>Streptomyces chromofuscus complate genome analysis.</title>
        <authorList>
            <person name="Anwar N."/>
        </authorList>
    </citation>
    <scope>NUCLEOTIDE SEQUENCE [LARGE SCALE GENOMIC DNA]</scope>
    <source>
        <strain evidence="2 3">DSM 40273</strain>
    </source>
</reference>
<dbReference type="Proteomes" id="UP000594008">
    <property type="component" value="Chromosome"/>
</dbReference>